<gene>
    <name evidence="2" type="ORF">ACFQJ6_17230</name>
</gene>
<evidence type="ECO:0000313" key="2">
    <source>
        <dbReference type="EMBL" id="MFC7081585.1"/>
    </source>
</evidence>
<dbReference type="AlphaFoldDB" id="A0ABD5WRW9"/>
<feature type="transmembrane region" description="Helical" evidence="1">
    <location>
        <begin position="35"/>
        <end position="55"/>
    </location>
</feature>
<accession>A0ABD5WRW9</accession>
<evidence type="ECO:0000313" key="3">
    <source>
        <dbReference type="Proteomes" id="UP001596407"/>
    </source>
</evidence>
<comment type="caution">
    <text evidence="2">The sequence shown here is derived from an EMBL/GenBank/DDBJ whole genome shotgun (WGS) entry which is preliminary data.</text>
</comment>
<reference evidence="2 3" key="1">
    <citation type="journal article" date="2019" name="Int. J. Syst. Evol. Microbiol.">
        <title>The Global Catalogue of Microorganisms (GCM) 10K type strain sequencing project: providing services to taxonomists for standard genome sequencing and annotation.</title>
        <authorList>
            <consortium name="The Broad Institute Genomics Platform"/>
            <consortium name="The Broad Institute Genome Sequencing Center for Infectious Disease"/>
            <person name="Wu L."/>
            <person name="Ma J."/>
        </authorList>
    </citation>
    <scope>NUCLEOTIDE SEQUENCE [LARGE SCALE GENOMIC DNA]</scope>
    <source>
        <strain evidence="2 3">DT72</strain>
    </source>
</reference>
<name>A0ABD5WRW9_9EURY</name>
<keyword evidence="1" id="KW-1133">Transmembrane helix</keyword>
<dbReference type="RefSeq" id="WP_276280479.1">
    <property type="nucleotide sequence ID" value="NZ_CP119809.1"/>
</dbReference>
<protein>
    <submittedName>
        <fullName evidence="2">CbaC protein</fullName>
    </submittedName>
</protein>
<keyword evidence="3" id="KW-1185">Reference proteome</keyword>
<sequence length="65" mass="6885">MNISRAGLLVLVAFSIPVAVELRVLFGFFGVDLPLAAVVVFEAVFLLAIAVVYNLGAEPKSATKH</sequence>
<dbReference type="Proteomes" id="UP001596407">
    <property type="component" value="Unassembled WGS sequence"/>
</dbReference>
<dbReference type="EMBL" id="JBHSZH010000005">
    <property type="protein sequence ID" value="MFC7081585.1"/>
    <property type="molecule type" value="Genomic_DNA"/>
</dbReference>
<dbReference type="GeneID" id="79305118"/>
<keyword evidence="1" id="KW-0812">Transmembrane</keyword>
<keyword evidence="1" id="KW-0472">Membrane</keyword>
<organism evidence="2 3">
    <name type="scientific">Halorussus caseinilyticus</name>
    <dbReference type="NCBI Taxonomy" id="3034025"/>
    <lineage>
        <taxon>Archaea</taxon>
        <taxon>Methanobacteriati</taxon>
        <taxon>Methanobacteriota</taxon>
        <taxon>Stenosarchaea group</taxon>
        <taxon>Halobacteria</taxon>
        <taxon>Halobacteriales</taxon>
        <taxon>Haladaptataceae</taxon>
        <taxon>Halorussus</taxon>
    </lineage>
</organism>
<proteinExistence type="predicted"/>
<evidence type="ECO:0000256" key="1">
    <source>
        <dbReference type="SAM" id="Phobius"/>
    </source>
</evidence>